<proteinExistence type="predicted"/>
<evidence type="ECO:0000259" key="1">
    <source>
        <dbReference type="Pfam" id="PF00534"/>
    </source>
</evidence>
<organism evidence="2 3">
    <name type="scientific">Mammaliicoccus stepanovicii</name>
    <dbReference type="NCBI Taxonomy" id="643214"/>
    <lineage>
        <taxon>Bacteria</taxon>
        <taxon>Bacillati</taxon>
        <taxon>Bacillota</taxon>
        <taxon>Bacilli</taxon>
        <taxon>Bacillales</taxon>
        <taxon>Staphylococcaceae</taxon>
        <taxon>Mammaliicoccus</taxon>
    </lineage>
</organism>
<dbReference type="PANTHER" id="PTHR12526">
    <property type="entry name" value="GLYCOSYLTRANSFERASE"/>
    <property type="match status" value="1"/>
</dbReference>
<feature type="domain" description="Glycosyl transferase family 1" evidence="1">
    <location>
        <begin position="201"/>
        <end position="351"/>
    </location>
</feature>
<keyword evidence="2" id="KW-0808">Transferase</keyword>
<dbReference type="RefSeq" id="WP_095088770.1">
    <property type="nucleotide sequence ID" value="NZ_BMDM01000014.1"/>
</dbReference>
<dbReference type="Pfam" id="PF00534">
    <property type="entry name" value="Glycos_transf_1"/>
    <property type="match status" value="1"/>
</dbReference>
<dbReference type="SUPFAM" id="SSF53756">
    <property type="entry name" value="UDP-Glycosyltransferase/glycogen phosphorylase"/>
    <property type="match status" value="1"/>
</dbReference>
<dbReference type="Proteomes" id="UP000242084">
    <property type="component" value="Chromosome 1"/>
</dbReference>
<sequence>MKSFTFLVHNIYHMGGTTKSISNLANILSEKGHRVKIISVFKASTQPYFKLNKDIEIIPIIEYAKTPQGLINILFNRIHKYTPFLKPKIINKNEPGLNQFSSYVENKIIKKLQQIDTDIVVGTRASYNLLIAQYVEEHIIKIGMEHMYLNAHPKSYQQDIIKGYENLNIVTTLTKDDQQDYKKQLKNPHIIVVSNILNEPKYDIPKKNVIVAAGRFDYEKGFDLLIESINLIQEDMRKYDYVLELYGDGQEKETYINLINKFNVGDIIKLRPTTNELSKVLASSKITAVPSRVEGFGLVILEAMYQQNIVIGYQGCYGPEFLIEHNVNGYLIPSNDIIKFSNRIIEVIEHYDSIEIQSVINESEIRTKQFDKNEIYSKFLNDIEGLFEQ</sequence>
<reference evidence="2 3" key="1">
    <citation type="submission" date="2017-06" db="EMBL/GenBank/DDBJ databases">
        <authorList>
            <consortium name="Pathogen Informatics"/>
        </authorList>
    </citation>
    <scope>NUCLEOTIDE SEQUENCE [LARGE SCALE GENOMIC DNA]</scope>
    <source>
        <strain evidence="2 3">NCTC13839</strain>
    </source>
</reference>
<dbReference type="InterPro" id="IPR001296">
    <property type="entry name" value="Glyco_trans_1"/>
</dbReference>
<dbReference type="AlphaFoldDB" id="A0A239ZQ19"/>
<dbReference type="Gene3D" id="3.40.50.2000">
    <property type="entry name" value="Glycogen Phosphorylase B"/>
    <property type="match status" value="2"/>
</dbReference>
<keyword evidence="3" id="KW-1185">Reference proteome</keyword>
<protein>
    <submittedName>
        <fullName evidence="2">Glycosyle transferase group I protein</fullName>
    </submittedName>
</protein>
<evidence type="ECO:0000313" key="3">
    <source>
        <dbReference type="Proteomes" id="UP000242084"/>
    </source>
</evidence>
<dbReference type="OrthoDB" id="9787617at2"/>
<dbReference type="KEGG" id="sste:SAMEA4384403_1797"/>
<gene>
    <name evidence="2" type="ORF">SAMEA4384403_01797</name>
</gene>
<dbReference type="GO" id="GO:0016757">
    <property type="term" value="F:glycosyltransferase activity"/>
    <property type="evidence" value="ECO:0007669"/>
    <property type="project" value="InterPro"/>
</dbReference>
<dbReference type="EMBL" id="LT906462">
    <property type="protein sequence ID" value="SNV73411.1"/>
    <property type="molecule type" value="Genomic_DNA"/>
</dbReference>
<evidence type="ECO:0000313" key="2">
    <source>
        <dbReference type="EMBL" id="SNV73411.1"/>
    </source>
</evidence>
<accession>A0A239ZQ19</accession>
<name>A0A239ZQ19_9STAP</name>